<evidence type="ECO:0000259" key="6">
    <source>
        <dbReference type="Pfam" id="PF09989"/>
    </source>
</evidence>
<dbReference type="Pfam" id="PF09989">
    <property type="entry name" value="DUF2229"/>
    <property type="match status" value="1"/>
</dbReference>
<name>A0A923LG19_9FIRM</name>
<sequence>MGLNELHTLGIDIGSTTVKIAVLNTDNEVLFSDYERHFANIQETLSDLLSRALYKLGPISVSPVITGSGGLTLAKHLDVPFVQEVIAVSTALQDYAPQTDVAIELGGEDAKIIYFEGGNVEQRMNGVCAGGTGSFIDQMASLLQTDASGLNEYAKQYKALYSIAARCGVFAKSDIQPLINEGASKEDLAASIFQAVVNQTISGLACGKPIRGHVAFLGGPLHFLSELREAFIRTLKLDEEHTIAPNHSHLFAAIGSALNSKKDCQAELQTLQKRLEGKIQMEFEVDRMEPLFATTADYEEFTSRHAKHQVPVKDLSSYHGKAFLGIDAGSTTTKAALVGEDGTLLYSFYHNNDGDPLGTTIRAIKDIYSQLPEDVEIVHSCSTGYGEALIKAALLLDEGEVETVSHYYAASFFEPDVDCILDIGGQDMKCIKIKNQTVDSVQLNEACSSGCGSFIETFAKSLNYSVEEFAHEALYAQNPIDLGTRCTVFMNSKVKQAQKEGASVADISAGLAYSVIKNALFKVIKVSSASELGNHIVVQGGTFYNNAVLRSFEKIADCEAIRPDIAGIMGAFGAALIARERYVECEGTTMLSIEDIESLEYSTTMTKCKGCTNNCRLTINHFSGGRKFITGNRCERGLGKEKASNTLPNLFDYKFHRYFDYTPLKEEEAPKGTIGIPRVLNIYENYPFWFTFFTKLGFRVVLSPASTRKIYELGIESIPSESECYPAKLAHGHVQWLINQGIKHIFYPSIPYERNEFKEANNHYNCPIVTSYPENIKNNMDPIVHGEVDFIHPFLSFQNEDTISYRLLEELGEKFSLTEENVKSAVHAAWTELASCREDMRKKGEETIRFLNETGNRGIVLAGRPYHIDPEVHHGLPEMINSYNIAVLTEDSISHLNPVERPLNVMDQWMYHSRLYAAANYVKTTENLDLIQLNSFGCGLDAVTTDQVAEILTNSDKIYTTLKIDEVNNLGAARIRVRSLLAAIRVREQHKTKREIHPSAIEKIPFTKEMRKTHTILCPQMSPMHFELLEPAFKAAGYKVEVLPNDNKQAVDVGLKYVNNDACYPSLMVVGQIMEAILSGKYDTDRLAVIISQTGGGCRASNYIGFIRRALKKAGYGHIPVISINLSGLEGNPGFKLTPSLILRGVYAAVFGDIFMKCVYRMRPYEAVPGTTDALHRKWAEVCKKFVSVGYPSRRRFKKLCRDIITDFDNIETLDIKKPRVGVVGEILVKFLPAANNHLVDLLENEGAEAVVPDLIDFLLYCFYNQNFKVSHLGMKKSKALVGNLGIKAVEWFRAPASKTFARSKHFTPPAHIEDLAKMASEIVSIGNQTGEGWFLTGEMLELIHSGAGNIVCTQPFACLPNHVVGKGVIKELRRRYPKSNIVAIDFDPGASEVNQLNRIKLMLSTANKNMN</sequence>
<dbReference type="NCBIfam" id="TIGR00241">
    <property type="entry name" value="CoA_E_activ"/>
    <property type="match status" value="1"/>
</dbReference>
<keyword evidence="2" id="KW-0479">Metal-binding</keyword>
<feature type="domain" description="ATPase BadF/BadG/BcrA/BcrD type" evidence="5">
    <location>
        <begin position="324"/>
        <end position="578"/>
    </location>
</feature>
<proteinExistence type="predicted"/>
<dbReference type="InterPro" id="IPR008275">
    <property type="entry name" value="CoA_E_activase_dom"/>
</dbReference>
<reference evidence="7" key="1">
    <citation type="submission" date="2020-08" db="EMBL/GenBank/DDBJ databases">
        <title>Genome public.</title>
        <authorList>
            <person name="Liu C."/>
            <person name="Sun Q."/>
        </authorList>
    </citation>
    <scope>NUCLEOTIDE SEQUENCE</scope>
    <source>
        <strain evidence="7">NSJ-55</strain>
    </source>
</reference>
<dbReference type="Pfam" id="PF01869">
    <property type="entry name" value="BcrAD_BadFG"/>
    <property type="match status" value="2"/>
</dbReference>
<dbReference type="InterPro" id="IPR043129">
    <property type="entry name" value="ATPase_NBD"/>
</dbReference>
<protein>
    <submittedName>
        <fullName evidence="7">2-hydroxyacyl-CoA dehydratase</fullName>
    </submittedName>
</protein>
<dbReference type="PANTHER" id="PTHR32329:SF4">
    <property type="entry name" value="ACTIVATOR OF 2-HYDROXYACYL-COA DEHYDRATASE"/>
    <property type="match status" value="1"/>
</dbReference>
<evidence type="ECO:0000256" key="2">
    <source>
        <dbReference type="ARBA" id="ARBA00022723"/>
    </source>
</evidence>
<comment type="caution">
    <text evidence="7">The sequence shown here is derived from an EMBL/GenBank/DDBJ whole genome shotgun (WGS) entry which is preliminary data.</text>
</comment>
<evidence type="ECO:0000313" key="8">
    <source>
        <dbReference type="Proteomes" id="UP000652477"/>
    </source>
</evidence>
<dbReference type="GO" id="GO:0046872">
    <property type="term" value="F:metal ion binding"/>
    <property type="evidence" value="ECO:0007669"/>
    <property type="project" value="UniProtKB-KW"/>
</dbReference>
<dbReference type="SUPFAM" id="SSF53067">
    <property type="entry name" value="Actin-like ATPase domain"/>
    <property type="match status" value="2"/>
</dbReference>
<evidence type="ECO:0000256" key="4">
    <source>
        <dbReference type="ARBA" id="ARBA00023014"/>
    </source>
</evidence>
<dbReference type="Proteomes" id="UP000652477">
    <property type="component" value="Unassembled WGS sequence"/>
</dbReference>
<dbReference type="RefSeq" id="WP_186874310.1">
    <property type="nucleotide sequence ID" value="NZ_JACOPF010000001.1"/>
</dbReference>
<keyword evidence="4" id="KW-0411">Iron-sulfur</keyword>
<dbReference type="InterPro" id="IPR051805">
    <property type="entry name" value="Dehydratase_Activator_Redct"/>
</dbReference>
<dbReference type="PANTHER" id="PTHR32329">
    <property type="entry name" value="BIFUNCTIONAL PROTEIN [INCLUDES 2-HYDROXYACYL-COA DEHYDRATASE (N-TER) AND ITS ACTIVATOR DOMAIN (C_TERM)-RELATED"/>
    <property type="match status" value="1"/>
</dbReference>
<dbReference type="CDD" id="cd24034">
    <property type="entry name" value="ASKHA_NBD_O66634-like_rpt1"/>
    <property type="match status" value="1"/>
</dbReference>
<dbReference type="EMBL" id="JACOPF010000001">
    <property type="protein sequence ID" value="MBC5687634.1"/>
    <property type="molecule type" value="Genomic_DNA"/>
</dbReference>
<evidence type="ECO:0000259" key="5">
    <source>
        <dbReference type="Pfam" id="PF01869"/>
    </source>
</evidence>
<dbReference type="GO" id="GO:0051536">
    <property type="term" value="F:iron-sulfur cluster binding"/>
    <property type="evidence" value="ECO:0007669"/>
    <property type="project" value="UniProtKB-KW"/>
</dbReference>
<dbReference type="InterPro" id="IPR018709">
    <property type="entry name" value="CoA_activase_DUF2229"/>
</dbReference>
<dbReference type="CDD" id="cd24035">
    <property type="entry name" value="ASKHA_NBD_O66634-like_rpt2"/>
    <property type="match status" value="1"/>
</dbReference>
<evidence type="ECO:0000256" key="3">
    <source>
        <dbReference type="ARBA" id="ARBA00023004"/>
    </source>
</evidence>
<dbReference type="Gene3D" id="3.30.420.40">
    <property type="match status" value="4"/>
</dbReference>
<evidence type="ECO:0000256" key="1">
    <source>
        <dbReference type="ARBA" id="ARBA00001966"/>
    </source>
</evidence>
<gene>
    <name evidence="7" type="ORF">H8S37_01615</name>
</gene>
<keyword evidence="8" id="KW-1185">Reference proteome</keyword>
<comment type="cofactor">
    <cofactor evidence="1">
        <name>[4Fe-4S] cluster</name>
        <dbReference type="ChEBI" id="CHEBI:49883"/>
    </cofactor>
</comment>
<accession>A0A923LG19</accession>
<feature type="domain" description="ATPase BadF/BadG/BcrA/BcrD type" evidence="5">
    <location>
        <begin position="9"/>
        <end position="258"/>
    </location>
</feature>
<keyword evidence="3" id="KW-0408">Iron</keyword>
<dbReference type="InterPro" id="IPR002731">
    <property type="entry name" value="ATPase_BadF"/>
</dbReference>
<evidence type="ECO:0000313" key="7">
    <source>
        <dbReference type="EMBL" id="MBC5687634.1"/>
    </source>
</evidence>
<feature type="domain" description="DUF2229" evidence="6">
    <location>
        <begin position="673"/>
        <end position="893"/>
    </location>
</feature>
<organism evidence="7 8">
    <name type="scientific">Mediterraneibacter hominis</name>
    <dbReference type="NCBI Taxonomy" id="2763054"/>
    <lineage>
        <taxon>Bacteria</taxon>
        <taxon>Bacillati</taxon>
        <taxon>Bacillota</taxon>
        <taxon>Clostridia</taxon>
        <taxon>Lachnospirales</taxon>
        <taxon>Lachnospiraceae</taxon>
        <taxon>Mediterraneibacter</taxon>
    </lineage>
</organism>